<dbReference type="GO" id="GO:0016787">
    <property type="term" value="F:hydrolase activity"/>
    <property type="evidence" value="ECO:0007669"/>
    <property type="project" value="UniProtKB-KW"/>
</dbReference>
<dbReference type="GO" id="GO:0005634">
    <property type="term" value="C:nucleus"/>
    <property type="evidence" value="ECO:0007669"/>
    <property type="project" value="TreeGrafter"/>
</dbReference>
<dbReference type="Gene3D" id="3.40.50.1820">
    <property type="entry name" value="alpha/beta hydrolase"/>
    <property type="match status" value="1"/>
</dbReference>
<gene>
    <name evidence="3" type="ORF">TSPGSL018_8371</name>
</gene>
<name>A0A061R6Q3_9CHLO</name>
<dbReference type="EMBL" id="GBEZ01017781">
    <property type="protein sequence ID" value="JAC68587.1"/>
    <property type="molecule type" value="Transcribed_RNA"/>
</dbReference>
<reference evidence="3" key="1">
    <citation type="submission" date="2014-05" db="EMBL/GenBank/DDBJ databases">
        <title>The transcriptome of the halophilic microalga Tetraselmis sp. GSL018 isolated from the Great Salt Lake, Utah.</title>
        <authorList>
            <person name="Jinkerson R.E."/>
            <person name="D'Adamo S."/>
            <person name="Posewitz M.C."/>
        </authorList>
    </citation>
    <scope>NUCLEOTIDE SEQUENCE</scope>
    <source>
        <strain evidence="3">GSL018</strain>
    </source>
</reference>
<dbReference type="Pfam" id="PF03959">
    <property type="entry name" value="FSH1"/>
    <property type="match status" value="1"/>
</dbReference>
<keyword evidence="1" id="KW-0378">Hydrolase</keyword>
<dbReference type="SUPFAM" id="SSF53474">
    <property type="entry name" value="alpha/beta-Hydrolases"/>
    <property type="match status" value="1"/>
</dbReference>
<dbReference type="InterPro" id="IPR050593">
    <property type="entry name" value="LovG"/>
</dbReference>
<evidence type="ECO:0000313" key="3">
    <source>
        <dbReference type="EMBL" id="JAC68587.1"/>
    </source>
</evidence>
<proteinExistence type="predicted"/>
<dbReference type="AlphaFoldDB" id="A0A061R6Q3"/>
<evidence type="ECO:0000259" key="2">
    <source>
        <dbReference type="Pfam" id="PF03959"/>
    </source>
</evidence>
<sequence length="200" mass="22310">MPDTHFCVALLKLEVYFDGVHSAIPTPRLPGLKLLACPKQLNTLKTTTYRSWWIDGCTGWQETLESLYSKIHTEGPFQGVLGFSQGATTAGLLCTKKIARDMSFYPRLAILLSGRRSIVHDAEYEAGMLSNVISLHCYGLMDQVTPPEKSVSLQKLFENAGSDLVHEFKHRRGHIIPSSDEVFRAQMLKCIEEAATAIKL</sequence>
<evidence type="ECO:0000256" key="1">
    <source>
        <dbReference type="ARBA" id="ARBA00022801"/>
    </source>
</evidence>
<dbReference type="InterPro" id="IPR029058">
    <property type="entry name" value="AB_hydrolase_fold"/>
</dbReference>
<accession>A0A061R6Q3</accession>
<dbReference type="InterPro" id="IPR005645">
    <property type="entry name" value="FSH-like_dom"/>
</dbReference>
<dbReference type="GO" id="GO:0005737">
    <property type="term" value="C:cytoplasm"/>
    <property type="evidence" value="ECO:0007669"/>
    <property type="project" value="TreeGrafter"/>
</dbReference>
<organism evidence="3">
    <name type="scientific">Tetraselmis sp. GSL018</name>
    <dbReference type="NCBI Taxonomy" id="582737"/>
    <lineage>
        <taxon>Eukaryota</taxon>
        <taxon>Viridiplantae</taxon>
        <taxon>Chlorophyta</taxon>
        <taxon>core chlorophytes</taxon>
        <taxon>Chlorodendrophyceae</taxon>
        <taxon>Chlorodendrales</taxon>
        <taxon>Chlorodendraceae</taxon>
        <taxon>Tetraselmis</taxon>
    </lineage>
</organism>
<protein>
    <submittedName>
        <fullName evidence="3">Upf0483 protein</fullName>
    </submittedName>
</protein>
<dbReference type="PANTHER" id="PTHR48070:SF6">
    <property type="entry name" value="ESTERASE OVCA2"/>
    <property type="match status" value="1"/>
</dbReference>
<dbReference type="PANTHER" id="PTHR48070">
    <property type="entry name" value="ESTERASE OVCA2"/>
    <property type="match status" value="1"/>
</dbReference>
<feature type="domain" description="Serine hydrolase" evidence="2">
    <location>
        <begin position="16"/>
        <end position="182"/>
    </location>
</feature>